<dbReference type="OrthoDB" id="9809023at2"/>
<evidence type="ECO:0000313" key="1">
    <source>
        <dbReference type="EMBL" id="SDK69306.1"/>
    </source>
</evidence>
<name>A0A1G9DZM5_9FIRM</name>
<dbReference type="RefSeq" id="WP_090553362.1">
    <property type="nucleotide sequence ID" value="NZ_FNFP01000003.1"/>
</dbReference>
<dbReference type="InterPro" id="IPR036746">
    <property type="entry name" value="TT1725-like_sf"/>
</dbReference>
<dbReference type="STRING" id="393762.SAMN05660472_01787"/>
<protein>
    <recommendedName>
        <fullName evidence="3">YlxP-like protein</fullName>
    </recommendedName>
</protein>
<reference evidence="1 2" key="1">
    <citation type="submission" date="2016-10" db="EMBL/GenBank/DDBJ databases">
        <authorList>
            <person name="de Groot N.N."/>
        </authorList>
    </citation>
    <scope>NUCLEOTIDE SEQUENCE [LARGE SCALE GENOMIC DNA]</scope>
    <source>
        <strain evidence="1 2">DSM 18346</strain>
    </source>
</reference>
<dbReference type="PANTHER" id="PTHR36441">
    <property type="entry name" value="HYPOTHETICAL CYTOSOLIC PROTEIN"/>
    <property type="match status" value="1"/>
</dbReference>
<dbReference type="Pfam" id="PF04456">
    <property type="entry name" value="DUF503"/>
    <property type="match status" value="1"/>
</dbReference>
<keyword evidence="2" id="KW-1185">Reference proteome</keyword>
<dbReference type="AlphaFoldDB" id="A0A1G9DZM5"/>
<organism evidence="1 2">
    <name type="scientific">Natronincola ferrireducens</name>
    <dbReference type="NCBI Taxonomy" id="393762"/>
    <lineage>
        <taxon>Bacteria</taxon>
        <taxon>Bacillati</taxon>
        <taxon>Bacillota</taxon>
        <taxon>Clostridia</taxon>
        <taxon>Peptostreptococcales</taxon>
        <taxon>Natronincolaceae</taxon>
        <taxon>Natronincola</taxon>
    </lineage>
</organism>
<evidence type="ECO:0008006" key="3">
    <source>
        <dbReference type="Google" id="ProtNLM"/>
    </source>
</evidence>
<dbReference type="InterPro" id="IPR007546">
    <property type="entry name" value="DUF503"/>
</dbReference>
<sequence>MMIGICSLKVIMYEAQSLKAKRQILKSLIERIKSRFNVSIAEIGNQDKWQIGEIGFCCVTNSRKHADEMIHHVINFIEKDGRLDITECEVEIL</sequence>
<evidence type="ECO:0000313" key="2">
    <source>
        <dbReference type="Proteomes" id="UP000198718"/>
    </source>
</evidence>
<accession>A0A1G9DZM5</accession>
<dbReference type="Proteomes" id="UP000198718">
    <property type="component" value="Unassembled WGS sequence"/>
</dbReference>
<dbReference type="PANTHER" id="PTHR36441:SF1">
    <property type="entry name" value="DUF503 DOMAIN-CONTAINING PROTEIN"/>
    <property type="match status" value="1"/>
</dbReference>
<proteinExistence type="predicted"/>
<gene>
    <name evidence="1" type="ORF">SAMN05660472_01787</name>
</gene>
<dbReference type="EMBL" id="FNFP01000003">
    <property type="protein sequence ID" value="SDK69306.1"/>
    <property type="molecule type" value="Genomic_DNA"/>
</dbReference>
<dbReference type="Gene3D" id="3.30.70.1120">
    <property type="entry name" value="TT1725-like"/>
    <property type="match status" value="1"/>
</dbReference>
<dbReference type="SUPFAM" id="SSF103007">
    <property type="entry name" value="Hypothetical protein TT1725"/>
    <property type="match status" value="1"/>
</dbReference>